<keyword evidence="3" id="KW-1185">Reference proteome</keyword>
<name>W0DSH8_9GAMM</name>
<evidence type="ECO:0000313" key="2">
    <source>
        <dbReference type="EMBL" id="AHF00198.1"/>
    </source>
</evidence>
<sequence>MNACHRTTRFALKLVLGVLPFVLASGALHADSRSLYSLGYTPGDDARANLDAFTSADRLRPGFRNDVQRGHSLNLEVRSSRLPSAAAPGLAEQSVETSGGYLHRFGGSGFGYGVDLGLGMYAPSWDQPLGFDLDQDLGSPSSFMVTDFSTGPTYESGSLRSRVRVGVRYPLLGEGDTRSALYGHRGDTGRSAGYVSLDSRLRFSNQTEMSLSVFYDDYGLSSSSDDWLSDGLGFGGGTGGSQSVVGFEMGLNF</sequence>
<feature type="chain" id="PRO_5004787870" description="Outer membrane protein beta-barrel domain-containing protein" evidence="1">
    <location>
        <begin position="31"/>
        <end position="253"/>
    </location>
</feature>
<feature type="signal peptide" evidence="1">
    <location>
        <begin position="1"/>
        <end position="30"/>
    </location>
</feature>
<proteinExistence type="predicted"/>
<dbReference type="AlphaFoldDB" id="W0DSH8"/>
<evidence type="ECO:0000256" key="1">
    <source>
        <dbReference type="SAM" id="SignalP"/>
    </source>
</evidence>
<accession>W0DSH8</accession>
<dbReference type="EMBL" id="CP007029">
    <property type="protein sequence ID" value="AHF00198.1"/>
    <property type="molecule type" value="Genomic_DNA"/>
</dbReference>
<dbReference type="OrthoDB" id="5786862at2"/>
<dbReference type="Proteomes" id="UP000005289">
    <property type="component" value="Chromosome"/>
</dbReference>
<reference evidence="2 3" key="1">
    <citation type="submission" date="2013-12" db="EMBL/GenBank/DDBJ databases">
        <authorList>
            <consortium name="DOE Joint Genome Institute"/>
            <person name="Muyzer G."/>
            <person name="Huntemann M."/>
            <person name="Han J."/>
            <person name="Chen A."/>
            <person name="Kyrpides N."/>
            <person name="Mavromatis K."/>
            <person name="Markowitz V."/>
            <person name="Palaniappan K."/>
            <person name="Ivanova N."/>
            <person name="Schaumberg A."/>
            <person name="Pati A."/>
            <person name="Liolios K."/>
            <person name="Nordberg H.P."/>
            <person name="Cantor M.N."/>
            <person name="Hua S.X."/>
            <person name="Woyke T."/>
        </authorList>
    </citation>
    <scope>NUCLEOTIDE SEQUENCE [LARGE SCALE GENOMIC DNA]</scope>
    <source>
        <strain evidence="2 3">ARh 1</strain>
    </source>
</reference>
<dbReference type="HOGENOM" id="CLU_1098108_0_0_6"/>
<organism evidence="2 3">
    <name type="scientific">Thioalkalivibrio paradoxus ARh 1</name>
    <dbReference type="NCBI Taxonomy" id="713585"/>
    <lineage>
        <taxon>Bacteria</taxon>
        <taxon>Pseudomonadati</taxon>
        <taxon>Pseudomonadota</taxon>
        <taxon>Gammaproteobacteria</taxon>
        <taxon>Chromatiales</taxon>
        <taxon>Ectothiorhodospiraceae</taxon>
        <taxon>Thioalkalivibrio</taxon>
    </lineage>
</organism>
<dbReference type="KEGG" id="tti:THITH_12210"/>
<evidence type="ECO:0008006" key="4">
    <source>
        <dbReference type="Google" id="ProtNLM"/>
    </source>
</evidence>
<protein>
    <recommendedName>
        <fullName evidence="4">Outer membrane protein beta-barrel domain-containing protein</fullName>
    </recommendedName>
</protein>
<dbReference type="STRING" id="713585.THITH_12210"/>
<keyword evidence="1" id="KW-0732">Signal</keyword>
<dbReference type="RefSeq" id="WP_006747869.1">
    <property type="nucleotide sequence ID" value="NZ_CP007029.1"/>
</dbReference>
<gene>
    <name evidence="2" type="ORF">THITH_12210</name>
</gene>
<evidence type="ECO:0000313" key="3">
    <source>
        <dbReference type="Proteomes" id="UP000005289"/>
    </source>
</evidence>